<name>A0A6S7AP19_9BURK</name>
<gene>
    <name evidence="3" type="ORF">LMG3441_05731</name>
</gene>
<sequence>MCRALKRSNVKKQIVSTLLVAVMAASSGLAYAQPDRGPGGPGGPGSPGGPGNGPGNSHGNGHDDAPGKGPNHGQNKGPGKGPNYGPGQGPGHDAGRGPGPKHGHGYDRPDPAPSRWSKGERVPQPYRGPQYVINDWRGYHLKQPPRGYQWISVGADYFLIGVATGIVLESVFDR</sequence>
<feature type="compositionally biased region" description="Gly residues" evidence="1">
    <location>
        <begin position="76"/>
        <end position="100"/>
    </location>
</feature>
<keyword evidence="4" id="KW-1185">Reference proteome</keyword>
<evidence type="ECO:0000256" key="2">
    <source>
        <dbReference type="SAM" id="SignalP"/>
    </source>
</evidence>
<evidence type="ECO:0000313" key="4">
    <source>
        <dbReference type="Proteomes" id="UP000494269"/>
    </source>
</evidence>
<accession>A0A6S7AP19</accession>
<dbReference type="InterPro" id="IPR024572">
    <property type="entry name" value="RcnB"/>
</dbReference>
<protein>
    <recommendedName>
        <fullName evidence="5">Nickel/cobalt homeostasis protein RcnB</fullName>
    </recommendedName>
</protein>
<dbReference type="Proteomes" id="UP000494269">
    <property type="component" value="Unassembled WGS sequence"/>
</dbReference>
<feature type="signal peptide" evidence="2">
    <location>
        <begin position="1"/>
        <end position="32"/>
    </location>
</feature>
<feature type="compositionally biased region" description="Gly residues" evidence="1">
    <location>
        <begin position="37"/>
        <end position="58"/>
    </location>
</feature>
<reference evidence="3 4" key="1">
    <citation type="submission" date="2020-04" db="EMBL/GenBank/DDBJ databases">
        <authorList>
            <person name="De Canck E."/>
        </authorList>
    </citation>
    <scope>NUCLEOTIDE SEQUENCE [LARGE SCALE GENOMIC DNA]</scope>
    <source>
        <strain evidence="3 4">LMG 3441</strain>
    </source>
</reference>
<feature type="region of interest" description="Disordered" evidence="1">
    <location>
        <begin position="30"/>
        <end position="126"/>
    </location>
</feature>
<dbReference type="Pfam" id="PF11776">
    <property type="entry name" value="RcnB"/>
    <property type="match status" value="1"/>
</dbReference>
<evidence type="ECO:0000313" key="3">
    <source>
        <dbReference type="EMBL" id="CAB3741712.1"/>
    </source>
</evidence>
<dbReference type="Gene3D" id="3.10.450.160">
    <property type="entry name" value="inner membrane protein cigr"/>
    <property type="match status" value="1"/>
</dbReference>
<proteinExistence type="predicted"/>
<evidence type="ECO:0008006" key="5">
    <source>
        <dbReference type="Google" id="ProtNLM"/>
    </source>
</evidence>
<feature type="chain" id="PRO_5029007349" description="Nickel/cobalt homeostasis protein RcnB" evidence="2">
    <location>
        <begin position="33"/>
        <end position="174"/>
    </location>
</feature>
<evidence type="ECO:0000256" key="1">
    <source>
        <dbReference type="SAM" id="MobiDB-lite"/>
    </source>
</evidence>
<keyword evidence="2" id="KW-0732">Signal</keyword>
<dbReference type="EMBL" id="CADIJQ010000014">
    <property type="protein sequence ID" value="CAB3741712.1"/>
    <property type="molecule type" value="Genomic_DNA"/>
</dbReference>
<organism evidence="3 4">
    <name type="scientific">Achromobacter kerstersii</name>
    <dbReference type="NCBI Taxonomy" id="1353890"/>
    <lineage>
        <taxon>Bacteria</taxon>
        <taxon>Pseudomonadati</taxon>
        <taxon>Pseudomonadota</taxon>
        <taxon>Betaproteobacteria</taxon>
        <taxon>Burkholderiales</taxon>
        <taxon>Alcaligenaceae</taxon>
        <taxon>Achromobacter</taxon>
    </lineage>
</organism>
<dbReference type="AlphaFoldDB" id="A0A6S7AP19"/>